<sequence length="316" mass="36812">MFVHTISCDRKSFDKRKRFCHEIEIPFDCEQEGRESLFDCEGEEEELKVVIKYKEKAFSLLDNQFIRVNIERKSKVLYGYVKQLVETRNFGATEKIKEMIIGDSKLVDVLEPLVLEPLDEKNFNESTKAIQALVKLMSNERDAISIPVLRTLTRLAYISTDYARFIIENDDIEGACAVNVEPIFSSLKRTQNLAKFLVVVVRRVQLLDDKLRAVVSILNKILEIGQYNLRCIVRACYTLSFIEVKLWILTRNFRFLQYLAWSNIHSRPKKFQKEACDIILNIVADRGRSIKVGFNIKKIPAFVSIHFAFMHDDFLL</sequence>
<accession>A0AAD8I197</accession>
<evidence type="ECO:0000313" key="2">
    <source>
        <dbReference type="Proteomes" id="UP001237642"/>
    </source>
</evidence>
<dbReference type="AlphaFoldDB" id="A0AAD8I197"/>
<keyword evidence="2" id="KW-1185">Reference proteome</keyword>
<protein>
    <submittedName>
        <fullName evidence="1">Uncharacterized protein</fullName>
    </submittedName>
</protein>
<gene>
    <name evidence="1" type="ORF">POM88_032869</name>
</gene>
<name>A0AAD8I197_9APIA</name>
<organism evidence="1 2">
    <name type="scientific">Heracleum sosnowskyi</name>
    <dbReference type="NCBI Taxonomy" id="360622"/>
    <lineage>
        <taxon>Eukaryota</taxon>
        <taxon>Viridiplantae</taxon>
        <taxon>Streptophyta</taxon>
        <taxon>Embryophyta</taxon>
        <taxon>Tracheophyta</taxon>
        <taxon>Spermatophyta</taxon>
        <taxon>Magnoliopsida</taxon>
        <taxon>eudicotyledons</taxon>
        <taxon>Gunneridae</taxon>
        <taxon>Pentapetalae</taxon>
        <taxon>asterids</taxon>
        <taxon>campanulids</taxon>
        <taxon>Apiales</taxon>
        <taxon>Apiaceae</taxon>
        <taxon>Apioideae</taxon>
        <taxon>apioid superclade</taxon>
        <taxon>Tordylieae</taxon>
        <taxon>Tordyliinae</taxon>
        <taxon>Heracleum</taxon>
    </lineage>
</organism>
<dbReference type="Proteomes" id="UP001237642">
    <property type="component" value="Unassembled WGS sequence"/>
</dbReference>
<proteinExistence type="predicted"/>
<dbReference type="EMBL" id="JAUIZM010000007">
    <property type="protein sequence ID" value="KAK1376676.1"/>
    <property type="molecule type" value="Genomic_DNA"/>
</dbReference>
<reference evidence="1" key="2">
    <citation type="submission" date="2023-05" db="EMBL/GenBank/DDBJ databases">
        <authorList>
            <person name="Schelkunov M.I."/>
        </authorList>
    </citation>
    <scope>NUCLEOTIDE SEQUENCE</scope>
    <source>
        <strain evidence="1">Hsosn_3</strain>
        <tissue evidence="1">Leaf</tissue>
    </source>
</reference>
<evidence type="ECO:0000313" key="1">
    <source>
        <dbReference type="EMBL" id="KAK1376676.1"/>
    </source>
</evidence>
<reference evidence="1" key="1">
    <citation type="submission" date="2023-02" db="EMBL/GenBank/DDBJ databases">
        <title>Genome of toxic invasive species Heracleum sosnowskyi carries increased number of genes despite the absence of recent whole-genome duplications.</title>
        <authorList>
            <person name="Schelkunov M."/>
            <person name="Shtratnikova V."/>
            <person name="Makarenko M."/>
            <person name="Klepikova A."/>
            <person name="Omelchenko D."/>
            <person name="Novikova G."/>
            <person name="Obukhova E."/>
            <person name="Bogdanov V."/>
            <person name="Penin A."/>
            <person name="Logacheva M."/>
        </authorList>
    </citation>
    <scope>NUCLEOTIDE SEQUENCE</scope>
    <source>
        <strain evidence="1">Hsosn_3</strain>
        <tissue evidence="1">Leaf</tissue>
    </source>
</reference>
<comment type="caution">
    <text evidence="1">The sequence shown here is derived from an EMBL/GenBank/DDBJ whole genome shotgun (WGS) entry which is preliminary data.</text>
</comment>